<dbReference type="RefSeq" id="WP_349218884.1">
    <property type="nucleotide sequence ID" value="NZ_JBBMFD010000007.1"/>
</dbReference>
<protein>
    <recommendedName>
        <fullName evidence="4">Lipoprotein</fullName>
    </recommendedName>
</protein>
<sequence>MKKANGWLALLLAVCLAAGCATSCNSKGDYGAALAALDKTLALETFQVDGIIDSWFEGDEFGMDPGEIGMEDANSHGIIEFTESFLTEQGETRYYVESLLKYESPVWAQTKARYWYEDGFVYVIADPTQFRDGEFSATKTTATKFERTLEEVLVSFDFRQLIARFDETQIIQGSFTEQEDGSAVYTATLKGESLLPDSMDWSLGGQECEDTQAVIKIVDGYATELTFHYVFNNEEQGTKSNMKVQFDFSKLGSGVEIPERPQENYVMDKDHPTGRFELF</sequence>
<evidence type="ECO:0000313" key="3">
    <source>
        <dbReference type="Proteomes" id="UP001489509"/>
    </source>
</evidence>
<accession>A0ABV1E2V0</accession>
<feature type="signal peptide" evidence="1">
    <location>
        <begin position="1"/>
        <end position="23"/>
    </location>
</feature>
<comment type="caution">
    <text evidence="2">The sequence shown here is derived from an EMBL/GenBank/DDBJ whole genome shotgun (WGS) entry which is preliminary data.</text>
</comment>
<evidence type="ECO:0000313" key="2">
    <source>
        <dbReference type="EMBL" id="MEQ2440368.1"/>
    </source>
</evidence>
<organism evidence="2 3">
    <name type="scientific">Solibaculum intestinale</name>
    <dbReference type="NCBI Taxonomy" id="3133165"/>
    <lineage>
        <taxon>Bacteria</taxon>
        <taxon>Bacillati</taxon>
        <taxon>Bacillota</taxon>
        <taxon>Clostridia</taxon>
        <taxon>Eubacteriales</taxon>
        <taxon>Oscillospiraceae</taxon>
        <taxon>Solibaculum</taxon>
    </lineage>
</organism>
<name>A0ABV1E2V0_9FIRM</name>
<proteinExistence type="predicted"/>
<evidence type="ECO:0000256" key="1">
    <source>
        <dbReference type="SAM" id="SignalP"/>
    </source>
</evidence>
<dbReference type="EMBL" id="JBBMFD010000007">
    <property type="protein sequence ID" value="MEQ2440368.1"/>
    <property type="molecule type" value="Genomic_DNA"/>
</dbReference>
<dbReference type="PROSITE" id="PS51257">
    <property type="entry name" value="PROKAR_LIPOPROTEIN"/>
    <property type="match status" value="1"/>
</dbReference>
<dbReference type="Proteomes" id="UP001489509">
    <property type="component" value="Unassembled WGS sequence"/>
</dbReference>
<gene>
    <name evidence="2" type="ORF">WMO26_05945</name>
</gene>
<feature type="chain" id="PRO_5047025542" description="Lipoprotein" evidence="1">
    <location>
        <begin position="24"/>
        <end position="279"/>
    </location>
</feature>
<keyword evidence="1" id="KW-0732">Signal</keyword>
<evidence type="ECO:0008006" key="4">
    <source>
        <dbReference type="Google" id="ProtNLM"/>
    </source>
</evidence>
<reference evidence="2 3" key="1">
    <citation type="submission" date="2024-03" db="EMBL/GenBank/DDBJ databases">
        <title>Human intestinal bacterial collection.</title>
        <authorList>
            <person name="Pauvert C."/>
            <person name="Hitch T.C.A."/>
            <person name="Clavel T."/>
        </authorList>
    </citation>
    <scope>NUCLEOTIDE SEQUENCE [LARGE SCALE GENOMIC DNA]</scope>
    <source>
        <strain evidence="2 3">CLA-JM-H44</strain>
    </source>
</reference>
<keyword evidence="3" id="KW-1185">Reference proteome</keyword>